<accession>A0ABU2D0E5</accession>
<dbReference type="PANTHER" id="PTHR43687:SF3">
    <property type="entry name" value="4FE-4S FERREDOXIN-TYPE DOMAIN-CONTAINING PROTEIN"/>
    <property type="match status" value="1"/>
</dbReference>
<evidence type="ECO:0000256" key="4">
    <source>
        <dbReference type="ARBA" id="ARBA00023014"/>
    </source>
</evidence>
<keyword evidence="4" id="KW-0411">Iron-sulfur</keyword>
<keyword evidence="7" id="KW-1185">Reference proteome</keyword>
<evidence type="ECO:0000313" key="6">
    <source>
        <dbReference type="EMBL" id="MDR7665460.1"/>
    </source>
</evidence>
<dbReference type="InterPro" id="IPR017677">
    <property type="entry name" value="Methan_mark_16"/>
</dbReference>
<dbReference type="InterPro" id="IPR050572">
    <property type="entry name" value="Fe-S_Ferredoxin"/>
</dbReference>
<dbReference type="RefSeq" id="WP_310575485.1">
    <property type="nucleotide sequence ID" value="NZ_JAVKPK010000020.1"/>
</dbReference>
<protein>
    <submittedName>
        <fullName evidence="6">Methanogenesis marker 16 metalloprotein</fullName>
    </submittedName>
</protein>
<keyword evidence="1" id="KW-0004">4Fe-4S</keyword>
<feature type="domain" description="4Fe-4S ferredoxin-type" evidence="5">
    <location>
        <begin position="324"/>
        <end position="355"/>
    </location>
</feature>
<proteinExistence type="predicted"/>
<dbReference type="InterPro" id="IPR017896">
    <property type="entry name" value="4Fe4S_Fe-S-bd"/>
</dbReference>
<dbReference type="InterPro" id="IPR002708">
    <property type="entry name" value="HcyBio"/>
</dbReference>
<dbReference type="PROSITE" id="PS51379">
    <property type="entry name" value="4FE4S_FER_2"/>
    <property type="match status" value="2"/>
</dbReference>
<reference evidence="7" key="1">
    <citation type="submission" date="2023-07" db="EMBL/GenBank/DDBJ databases">
        <title>Whole-genome sequencing of a new Methanosarcina sp. Z-7115.</title>
        <authorList>
            <person name="Zhilina T.N."/>
            <person name="Merkel A.Y."/>
        </authorList>
    </citation>
    <scope>NUCLEOTIDE SEQUENCE [LARGE SCALE GENOMIC DNA]</scope>
    <source>
        <strain evidence="7">Z-7115</strain>
    </source>
</reference>
<organism evidence="6 7">
    <name type="scientific">Methanosarcina baikalica</name>
    <dbReference type="NCBI Taxonomy" id="3073890"/>
    <lineage>
        <taxon>Archaea</taxon>
        <taxon>Methanobacteriati</taxon>
        <taxon>Methanobacteriota</taxon>
        <taxon>Stenosarchaea group</taxon>
        <taxon>Methanomicrobia</taxon>
        <taxon>Methanosarcinales</taxon>
        <taxon>Methanosarcinaceae</taxon>
        <taxon>Methanosarcina</taxon>
    </lineage>
</organism>
<evidence type="ECO:0000256" key="1">
    <source>
        <dbReference type="ARBA" id="ARBA00022485"/>
    </source>
</evidence>
<feature type="domain" description="4Fe-4S ferredoxin-type" evidence="5">
    <location>
        <begin position="356"/>
        <end position="385"/>
    </location>
</feature>
<keyword evidence="3" id="KW-0408">Iron</keyword>
<name>A0ABU2D0E5_9EURY</name>
<dbReference type="PANTHER" id="PTHR43687">
    <property type="entry name" value="ADENYLYLSULFATE REDUCTASE, BETA SUBUNIT"/>
    <property type="match status" value="1"/>
</dbReference>
<dbReference type="Proteomes" id="UP001246244">
    <property type="component" value="Unassembled WGS sequence"/>
</dbReference>
<evidence type="ECO:0000256" key="3">
    <source>
        <dbReference type="ARBA" id="ARBA00023004"/>
    </source>
</evidence>
<dbReference type="SUPFAM" id="SSF54862">
    <property type="entry name" value="4Fe-4S ferredoxins"/>
    <property type="match status" value="1"/>
</dbReference>
<dbReference type="NCBIfam" id="TIGR03287">
    <property type="entry name" value="methan_mark_16"/>
    <property type="match status" value="1"/>
</dbReference>
<dbReference type="Pfam" id="PF01837">
    <property type="entry name" value="HcyBio"/>
    <property type="match status" value="1"/>
</dbReference>
<dbReference type="EMBL" id="JAVKPK010000020">
    <property type="protein sequence ID" value="MDR7665460.1"/>
    <property type="molecule type" value="Genomic_DNA"/>
</dbReference>
<sequence length="439" mass="47882">MNGAFDKTGTCRTIPEIQNKIDAGDAVVLTAAELRARMRAGEEIKLEDVDVVTTATRGIMSGTYAVLSFKVSEPDSFVKASKVLLNGVPAVVGPCPNERLGVVDLIVLGTAHSESDAHYGGGHLLREMVEGKTIKVDVITSEGHRFSVETWLSEIPFARLHATRHAFKNYRAFVNPGKESIKTIFHALPFEGEFKEMTFCGCGELNPIENDPKLETIGIGTRVLLNGADGFVTGSGTRSSPDNPNLTGFADLHDMNPEYMGGFSTSAGAEIINTWAVPIPVLHEGMLENILKLDKEIPLKLVDLAGRIPLCEITYGDVWDGTDLTVRYEPEKCLKCKICLVEEACPMGAVYRTEDKKAVHSSSLCFNCGLCISRCRGDTFSANLGSVRCATGGCLRDIKVTLRQSDRARALKAAEELKEKILTGAFRLKEPVEKISWRE</sequence>
<dbReference type="Gene3D" id="3.30.70.20">
    <property type="match status" value="1"/>
</dbReference>
<comment type="caution">
    <text evidence="6">The sequence shown here is derived from an EMBL/GenBank/DDBJ whole genome shotgun (WGS) entry which is preliminary data.</text>
</comment>
<evidence type="ECO:0000313" key="7">
    <source>
        <dbReference type="Proteomes" id="UP001246244"/>
    </source>
</evidence>
<gene>
    <name evidence="6" type="ORF">RG963_06640</name>
</gene>
<keyword evidence="2" id="KW-0479">Metal-binding</keyword>
<evidence type="ECO:0000256" key="2">
    <source>
        <dbReference type="ARBA" id="ARBA00022723"/>
    </source>
</evidence>
<evidence type="ECO:0000259" key="5">
    <source>
        <dbReference type="PROSITE" id="PS51379"/>
    </source>
</evidence>